<evidence type="ECO:0000313" key="4">
    <source>
        <dbReference type="Proteomes" id="UP000317318"/>
    </source>
</evidence>
<keyword evidence="4" id="KW-1185">Reference proteome</keyword>
<proteinExistence type="predicted"/>
<accession>A0A517R037</accession>
<evidence type="ECO:0000256" key="1">
    <source>
        <dbReference type="SAM" id="MobiDB-lite"/>
    </source>
</evidence>
<reference evidence="3 4" key="1">
    <citation type="submission" date="2019-02" db="EMBL/GenBank/DDBJ databases">
        <title>Deep-cultivation of Planctomycetes and their phenomic and genomic characterization uncovers novel biology.</title>
        <authorList>
            <person name="Wiegand S."/>
            <person name="Jogler M."/>
            <person name="Boedeker C."/>
            <person name="Pinto D."/>
            <person name="Vollmers J."/>
            <person name="Rivas-Marin E."/>
            <person name="Kohn T."/>
            <person name="Peeters S.H."/>
            <person name="Heuer A."/>
            <person name="Rast P."/>
            <person name="Oberbeckmann S."/>
            <person name="Bunk B."/>
            <person name="Jeske O."/>
            <person name="Meyerdierks A."/>
            <person name="Storesund J.E."/>
            <person name="Kallscheuer N."/>
            <person name="Luecker S."/>
            <person name="Lage O.M."/>
            <person name="Pohl T."/>
            <person name="Merkel B.J."/>
            <person name="Hornburger P."/>
            <person name="Mueller R.-W."/>
            <person name="Bruemmer F."/>
            <person name="Labrenz M."/>
            <person name="Spormann A.M."/>
            <person name="Op den Camp H."/>
            <person name="Overmann J."/>
            <person name="Amann R."/>
            <person name="Jetten M.S.M."/>
            <person name="Mascher T."/>
            <person name="Medema M.H."/>
            <person name="Devos D.P."/>
            <person name="Kaster A.-K."/>
            <person name="Ovreas L."/>
            <person name="Rohde M."/>
            <person name="Galperin M.Y."/>
            <person name="Jogler C."/>
        </authorList>
    </citation>
    <scope>NUCLEOTIDE SEQUENCE [LARGE SCALE GENOMIC DNA]</scope>
    <source>
        <strain evidence="3 4">Pan189</strain>
    </source>
</reference>
<keyword evidence="2" id="KW-1133">Transmembrane helix</keyword>
<name>A0A517R037_9PLAN</name>
<dbReference type="EMBL" id="CP036268">
    <property type="protein sequence ID" value="QDT37259.1"/>
    <property type="molecule type" value="Genomic_DNA"/>
</dbReference>
<feature type="region of interest" description="Disordered" evidence="1">
    <location>
        <begin position="1"/>
        <end position="41"/>
    </location>
</feature>
<keyword evidence="2" id="KW-0472">Membrane</keyword>
<sequence length="84" mass="9225">MPADPARLSVDRRMRRPAAEKPSAVGGYSAAHVSPRRPGSLPHNRSLRLMFPFWLDISVITPAEVALLLGSLVVTVQLLFVRHA</sequence>
<dbReference type="AlphaFoldDB" id="A0A517R037"/>
<dbReference type="Proteomes" id="UP000317318">
    <property type="component" value="Chromosome"/>
</dbReference>
<dbReference type="RefSeq" id="WP_145363390.1">
    <property type="nucleotide sequence ID" value="NZ_CP036268.1"/>
</dbReference>
<evidence type="ECO:0000313" key="3">
    <source>
        <dbReference type="EMBL" id="QDT37259.1"/>
    </source>
</evidence>
<dbReference type="KEGG" id="svp:Pan189_16320"/>
<organism evidence="3 4">
    <name type="scientific">Stratiformator vulcanicus</name>
    <dbReference type="NCBI Taxonomy" id="2527980"/>
    <lineage>
        <taxon>Bacteria</taxon>
        <taxon>Pseudomonadati</taxon>
        <taxon>Planctomycetota</taxon>
        <taxon>Planctomycetia</taxon>
        <taxon>Planctomycetales</taxon>
        <taxon>Planctomycetaceae</taxon>
        <taxon>Stratiformator</taxon>
    </lineage>
</organism>
<evidence type="ECO:0000256" key="2">
    <source>
        <dbReference type="SAM" id="Phobius"/>
    </source>
</evidence>
<feature type="transmembrane region" description="Helical" evidence="2">
    <location>
        <begin position="57"/>
        <end position="81"/>
    </location>
</feature>
<gene>
    <name evidence="3" type="ORF">Pan189_16320</name>
</gene>
<protein>
    <submittedName>
        <fullName evidence="3">Uncharacterized protein</fullName>
    </submittedName>
</protein>
<keyword evidence="2" id="KW-0812">Transmembrane</keyword>